<dbReference type="AlphaFoldDB" id="A0A2G5TX81"/>
<dbReference type="OrthoDB" id="5859895at2759"/>
<organism evidence="1 2">
    <name type="scientific">Caenorhabditis nigoni</name>
    <dbReference type="NCBI Taxonomy" id="1611254"/>
    <lineage>
        <taxon>Eukaryota</taxon>
        <taxon>Metazoa</taxon>
        <taxon>Ecdysozoa</taxon>
        <taxon>Nematoda</taxon>
        <taxon>Chromadorea</taxon>
        <taxon>Rhabditida</taxon>
        <taxon>Rhabditina</taxon>
        <taxon>Rhabditomorpha</taxon>
        <taxon>Rhabditoidea</taxon>
        <taxon>Rhabditidae</taxon>
        <taxon>Peloderinae</taxon>
        <taxon>Caenorhabditis</taxon>
    </lineage>
</organism>
<sequence>MLKKKICFQGDASTTTDDGMIQNYTITYDNTNWSFETFSMARCIPGFAFYRRSNIDWCMAIGSTTGANTSFSRREPVCEKYGSSYDVTVTVSGVASAEEVEGMAYQLNKLRERNGITSFNAFADAQRTDECQLTPTTADCMSINVRKCQSRRNRFIKVQGFHTVDKTVENFDCYRFMTDASAGATEGKQCMVMIMDGVNNGTVDFVEYVFFVAVYRDW</sequence>
<protein>
    <recommendedName>
        <fullName evidence="3">PAN-3 domain-containing protein</fullName>
    </recommendedName>
</protein>
<dbReference type="PANTHER" id="PTHR47629:SF1">
    <property type="entry name" value="C-TYPE LECTIN DOMAIN-CONTAINING PROTEIN-RELATED"/>
    <property type="match status" value="1"/>
</dbReference>
<accession>A0A2G5TX81</accession>
<evidence type="ECO:0008006" key="3">
    <source>
        <dbReference type="Google" id="ProtNLM"/>
    </source>
</evidence>
<dbReference type="Proteomes" id="UP000230233">
    <property type="component" value="Chromosome IV"/>
</dbReference>
<comment type="caution">
    <text evidence="1">The sequence shown here is derived from an EMBL/GenBank/DDBJ whole genome shotgun (WGS) entry which is preliminary data.</text>
</comment>
<evidence type="ECO:0000313" key="2">
    <source>
        <dbReference type="Proteomes" id="UP000230233"/>
    </source>
</evidence>
<gene>
    <name evidence="1" type="primary">Cnig_chr_IV.g12449</name>
    <name evidence="1" type="ORF">B9Z55_012449</name>
</gene>
<proteinExistence type="predicted"/>
<dbReference type="PANTHER" id="PTHR47629">
    <property type="entry name" value="C-TYPE LECTIN-RELATED"/>
    <property type="match status" value="1"/>
</dbReference>
<reference evidence="2" key="1">
    <citation type="submission" date="2017-10" db="EMBL/GenBank/DDBJ databases">
        <title>Rapid genome shrinkage in a self-fertile nematode reveals novel sperm competition proteins.</title>
        <authorList>
            <person name="Yin D."/>
            <person name="Schwarz E.M."/>
            <person name="Thomas C.G."/>
            <person name="Felde R.L."/>
            <person name="Korf I.F."/>
            <person name="Cutter A.D."/>
            <person name="Schartner C.M."/>
            <person name="Ralston E.J."/>
            <person name="Meyer B.J."/>
            <person name="Haag E.S."/>
        </authorList>
    </citation>
    <scope>NUCLEOTIDE SEQUENCE [LARGE SCALE GENOMIC DNA]</scope>
    <source>
        <strain evidence="2">JU1422</strain>
    </source>
</reference>
<evidence type="ECO:0000313" key="1">
    <source>
        <dbReference type="EMBL" id="PIC31915.1"/>
    </source>
</evidence>
<name>A0A2G5TX81_9PELO</name>
<dbReference type="EMBL" id="PDUG01000004">
    <property type="protein sequence ID" value="PIC31915.1"/>
    <property type="molecule type" value="Genomic_DNA"/>
</dbReference>
<keyword evidence="2" id="KW-1185">Reference proteome</keyword>